<gene>
    <name evidence="1" type="primary">egfr</name>
</gene>
<feature type="non-terminal residue" evidence="1">
    <location>
        <position position="1"/>
    </location>
</feature>
<reference evidence="1" key="1">
    <citation type="submission" date="2013-02" db="EMBL/GenBank/DDBJ databases">
        <authorList>
            <person name="Carr I."/>
        </authorList>
    </citation>
    <scope>NUCLEOTIDE SEQUENCE</scope>
    <source>
        <tissue evidence="1">Blood</tissue>
    </source>
</reference>
<name>N1IRL3_MERUN</name>
<dbReference type="AlphaFoldDB" id="N1IRL3"/>
<accession>N1IRL3</accession>
<organism evidence="1">
    <name type="scientific">Meriones unguiculatus</name>
    <name type="common">Mongolian jird</name>
    <name type="synonym">Gerbillus unguiculatus</name>
    <dbReference type="NCBI Taxonomy" id="10047"/>
    <lineage>
        <taxon>Eukaryota</taxon>
        <taxon>Metazoa</taxon>
        <taxon>Chordata</taxon>
        <taxon>Craniata</taxon>
        <taxon>Vertebrata</taxon>
        <taxon>Euteleostomi</taxon>
        <taxon>Mammalia</taxon>
        <taxon>Eutheria</taxon>
        <taxon>Euarchontoglires</taxon>
        <taxon>Glires</taxon>
        <taxon>Rodentia</taxon>
        <taxon>Myomorpha</taxon>
        <taxon>Muroidea</taxon>
        <taxon>Muridae</taxon>
        <taxon>Gerbillinae</taxon>
        <taxon>Meriones</taxon>
    </lineage>
</organism>
<dbReference type="EMBL" id="HF679117">
    <property type="protein sequence ID" value="CCU55304.1"/>
    <property type="molecule type" value="mRNA"/>
</dbReference>
<protein>
    <submittedName>
        <fullName evidence="1">Egfr protein</fullName>
    </submittedName>
</protein>
<sequence length="72" mass="7901">GWLCAHCPQHCGEDPSGEPANHQGKCSVRKHLCLSRPVQLRGKQNWAQGTAYAELTGNPDRCCAVQQQPHPL</sequence>
<reference evidence="1" key="2">
    <citation type="submission" date="2013-04" db="EMBL/GenBank/DDBJ databases">
        <title>Effects of EGFR inhibitor on Helicobacter pylori induced gastric pathology and epithelial cellular kinetics in vivo.</title>
        <authorList>
            <person name="Crabtree J.E."/>
            <person name="Jeremy A.H.T."/>
            <person name="Duval C."/>
            <person name="Dixon M.F."/>
            <person name="Danjo K."/>
            <person name="Carr I.M."/>
            <person name="Pritchard D.M."/>
            <person name="Robinson P.A."/>
        </authorList>
    </citation>
    <scope>NUCLEOTIDE SEQUENCE</scope>
    <source>
        <tissue evidence="1">Blood</tissue>
    </source>
</reference>
<feature type="non-terminal residue" evidence="1">
    <location>
        <position position="72"/>
    </location>
</feature>
<evidence type="ECO:0000313" key="1">
    <source>
        <dbReference type="EMBL" id="CCU55304.1"/>
    </source>
</evidence>
<proteinExistence type="evidence at transcript level"/>